<dbReference type="Proteomes" id="UP000663859">
    <property type="component" value="Unassembled WGS sequence"/>
</dbReference>
<gene>
    <name evidence="1" type="ORF">MPNT_100041</name>
</gene>
<protein>
    <submittedName>
        <fullName evidence="1">Uncharacterized protein</fullName>
    </submittedName>
</protein>
<organism evidence="1 2">
    <name type="scientific">Candidatus Methylacidithermus pantelleriae</name>
    <dbReference type="NCBI Taxonomy" id="2744239"/>
    <lineage>
        <taxon>Bacteria</taxon>
        <taxon>Pseudomonadati</taxon>
        <taxon>Verrucomicrobiota</taxon>
        <taxon>Methylacidiphilae</taxon>
        <taxon>Methylacidiphilales</taxon>
        <taxon>Methylacidiphilaceae</taxon>
        <taxon>Candidatus Methylacidithermus</taxon>
    </lineage>
</organism>
<comment type="caution">
    <text evidence="1">The sequence shown here is derived from an EMBL/GenBank/DDBJ whole genome shotgun (WGS) entry which is preliminary data.</text>
</comment>
<name>A0A8J2FV84_9BACT</name>
<sequence>MGLVVLLAVKLGGFLFAYEGLKKPPQGALEKKDLG</sequence>
<dbReference type="AlphaFoldDB" id="A0A8J2FV84"/>
<dbReference type="EMBL" id="CAJNOB010000002">
    <property type="protein sequence ID" value="CAF0691423.1"/>
    <property type="molecule type" value="Genomic_DNA"/>
</dbReference>
<proteinExistence type="predicted"/>
<evidence type="ECO:0000313" key="1">
    <source>
        <dbReference type="EMBL" id="CAF0691423.1"/>
    </source>
</evidence>
<reference evidence="1" key="1">
    <citation type="submission" date="2021-02" db="EMBL/GenBank/DDBJ databases">
        <authorList>
            <person name="Cremers G."/>
            <person name="Picone N."/>
        </authorList>
    </citation>
    <scope>NUCLEOTIDE SEQUENCE</scope>
    <source>
        <strain evidence="1">PQ17</strain>
    </source>
</reference>
<accession>A0A8J2FV84</accession>
<evidence type="ECO:0000313" key="2">
    <source>
        <dbReference type="Proteomes" id="UP000663859"/>
    </source>
</evidence>
<keyword evidence="2" id="KW-1185">Reference proteome</keyword>